<gene>
    <name evidence="6" type="ORF">GCM10007392_47020</name>
</gene>
<evidence type="ECO:0000256" key="3">
    <source>
        <dbReference type="ARBA" id="ARBA00034247"/>
    </source>
</evidence>
<comment type="catalytic activity">
    <reaction evidence="3">
        <text>2 GTP = 3',3'-c-di-GMP + 2 diphosphate</text>
        <dbReference type="Rhea" id="RHEA:24898"/>
        <dbReference type="ChEBI" id="CHEBI:33019"/>
        <dbReference type="ChEBI" id="CHEBI:37565"/>
        <dbReference type="ChEBI" id="CHEBI:58805"/>
        <dbReference type="EC" id="2.7.7.65"/>
    </reaction>
</comment>
<proteinExistence type="predicted"/>
<name>A0A918KRM6_9GAMM</name>
<keyword evidence="4" id="KW-1133">Transmembrane helix</keyword>
<dbReference type="Gene3D" id="3.30.70.270">
    <property type="match status" value="1"/>
</dbReference>
<evidence type="ECO:0000259" key="5">
    <source>
        <dbReference type="PROSITE" id="PS50887"/>
    </source>
</evidence>
<dbReference type="PANTHER" id="PTHR45138">
    <property type="entry name" value="REGULATORY COMPONENTS OF SENSORY TRANSDUCTION SYSTEM"/>
    <property type="match status" value="1"/>
</dbReference>
<feature type="transmembrane region" description="Helical" evidence="4">
    <location>
        <begin position="78"/>
        <end position="94"/>
    </location>
</feature>
<dbReference type="SMART" id="SM00267">
    <property type="entry name" value="GGDEF"/>
    <property type="match status" value="1"/>
</dbReference>
<reference evidence="6" key="1">
    <citation type="journal article" date="2014" name="Int. J. Syst. Evol. Microbiol.">
        <title>Complete genome sequence of Corynebacterium casei LMG S-19264T (=DSM 44701T), isolated from a smear-ripened cheese.</title>
        <authorList>
            <consortium name="US DOE Joint Genome Institute (JGI-PGF)"/>
            <person name="Walter F."/>
            <person name="Albersmeier A."/>
            <person name="Kalinowski J."/>
            <person name="Ruckert C."/>
        </authorList>
    </citation>
    <scope>NUCLEOTIDE SEQUENCE</scope>
    <source>
        <strain evidence="6">KCTC 22169</strain>
    </source>
</reference>
<feature type="domain" description="GGDEF" evidence="5">
    <location>
        <begin position="193"/>
        <end position="325"/>
    </location>
</feature>
<dbReference type="AlphaFoldDB" id="A0A918KRM6"/>
<feature type="transmembrane region" description="Helical" evidence="4">
    <location>
        <begin position="26"/>
        <end position="45"/>
    </location>
</feature>
<dbReference type="InterPro" id="IPR043128">
    <property type="entry name" value="Rev_trsase/Diguanyl_cyclase"/>
</dbReference>
<dbReference type="InterPro" id="IPR050469">
    <property type="entry name" value="Diguanylate_Cyclase"/>
</dbReference>
<accession>A0A918KRM6</accession>
<feature type="transmembrane region" description="Helical" evidence="4">
    <location>
        <begin position="131"/>
        <end position="148"/>
    </location>
</feature>
<dbReference type="PROSITE" id="PS50887">
    <property type="entry name" value="GGDEF"/>
    <property type="match status" value="1"/>
</dbReference>
<dbReference type="InterPro" id="IPR000160">
    <property type="entry name" value="GGDEF_dom"/>
</dbReference>
<comment type="caution">
    <text evidence="6">The sequence shown here is derived from an EMBL/GenBank/DDBJ whole genome shotgun (WGS) entry which is preliminary data.</text>
</comment>
<keyword evidence="4" id="KW-0812">Transmembrane</keyword>
<dbReference type="InterPro" id="IPR048435">
    <property type="entry name" value="MASE6"/>
</dbReference>
<dbReference type="NCBIfam" id="TIGR00254">
    <property type="entry name" value="GGDEF"/>
    <property type="match status" value="1"/>
</dbReference>
<dbReference type="Proteomes" id="UP000626148">
    <property type="component" value="Unassembled WGS sequence"/>
</dbReference>
<dbReference type="SUPFAM" id="SSF55073">
    <property type="entry name" value="Nucleotide cyclase"/>
    <property type="match status" value="1"/>
</dbReference>
<dbReference type="Pfam" id="PF20966">
    <property type="entry name" value="MASE6"/>
    <property type="match status" value="1"/>
</dbReference>
<dbReference type="Pfam" id="PF00990">
    <property type="entry name" value="GGDEF"/>
    <property type="match status" value="1"/>
</dbReference>
<sequence>MKVLLWITMIAATVYGVINFTRGVWVLGSLEFAYAAFSFVIYRIIDSTPRVQRWILAYLVPLLLLITYALYLPNTSDTMFSWILITPVILYLLLGSRVGKWFSIAFVTINIIVYQLRFFTGDYTSLHNAGIYNVLISSITITVFAHLYERNREKTEARLIELAGTDPLTGLPNRMKLTDDFDYVRAQADRRDSPVAVAMIDLDHFKGINDRYGHGVGDRALVHAAEIIRNGTREVDLNARLGGEEFTLVMPNASAGEGKEIVDRLRQTFLDTPMPVGNNTVTLTFSAGISEYNVDGVDLETLIMVADRRLYIAKNSGRNRVEDHG</sequence>
<dbReference type="CDD" id="cd01949">
    <property type="entry name" value="GGDEF"/>
    <property type="match status" value="1"/>
</dbReference>
<dbReference type="GO" id="GO:0052621">
    <property type="term" value="F:diguanylate cyclase activity"/>
    <property type="evidence" value="ECO:0007669"/>
    <property type="project" value="UniProtKB-EC"/>
</dbReference>
<evidence type="ECO:0000256" key="1">
    <source>
        <dbReference type="ARBA" id="ARBA00001946"/>
    </source>
</evidence>
<dbReference type="FunFam" id="3.30.70.270:FF:000001">
    <property type="entry name" value="Diguanylate cyclase domain protein"/>
    <property type="match status" value="1"/>
</dbReference>
<evidence type="ECO:0000313" key="6">
    <source>
        <dbReference type="EMBL" id="GGX74243.1"/>
    </source>
</evidence>
<protein>
    <recommendedName>
        <fullName evidence="2">diguanylate cyclase</fullName>
        <ecNumber evidence="2">2.7.7.65</ecNumber>
    </recommendedName>
</protein>
<evidence type="ECO:0000256" key="2">
    <source>
        <dbReference type="ARBA" id="ARBA00012528"/>
    </source>
</evidence>
<feature type="transmembrane region" description="Helical" evidence="4">
    <location>
        <begin position="101"/>
        <end position="119"/>
    </location>
</feature>
<dbReference type="EMBL" id="BMXR01000018">
    <property type="protein sequence ID" value="GGX74243.1"/>
    <property type="molecule type" value="Genomic_DNA"/>
</dbReference>
<evidence type="ECO:0000256" key="4">
    <source>
        <dbReference type="SAM" id="Phobius"/>
    </source>
</evidence>
<keyword evidence="7" id="KW-1185">Reference proteome</keyword>
<keyword evidence="4" id="KW-0472">Membrane</keyword>
<dbReference type="EC" id="2.7.7.65" evidence="2"/>
<dbReference type="InterPro" id="IPR029787">
    <property type="entry name" value="Nucleotide_cyclase"/>
</dbReference>
<comment type="cofactor">
    <cofactor evidence="1">
        <name>Mg(2+)</name>
        <dbReference type="ChEBI" id="CHEBI:18420"/>
    </cofactor>
</comment>
<dbReference type="PANTHER" id="PTHR45138:SF9">
    <property type="entry name" value="DIGUANYLATE CYCLASE DGCM-RELATED"/>
    <property type="match status" value="1"/>
</dbReference>
<organism evidence="6 7">
    <name type="scientific">Saccharospirillum salsuginis</name>
    <dbReference type="NCBI Taxonomy" id="418750"/>
    <lineage>
        <taxon>Bacteria</taxon>
        <taxon>Pseudomonadati</taxon>
        <taxon>Pseudomonadota</taxon>
        <taxon>Gammaproteobacteria</taxon>
        <taxon>Oceanospirillales</taxon>
        <taxon>Saccharospirillaceae</taxon>
        <taxon>Saccharospirillum</taxon>
    </lineage>
</organism>
<evidence type="ECO:0000313" key="7">
    <source>
        <dbReference type="Proteomes" id="UP000626148"/>
    </source>
</evidence>
<feature type="transmembrane region" description="Helical" evidence="4">
    <location>
        <begin position="54"/>
        <end position="72"/>
    </location>
</feature>
<reference evidence="6" key="2">
    <citation type="submission" date="2020-09" db="EMBL/GenBank/DDBJ databases">
        <authorList>
            <person name="Sun Q."/>
            <person name="Kim S."/>
        </authorList>
    </citation>
    <scope>NUCLEOTIDE SEQUENCE</scope>
    <source>
        <strain evidence="6">KCTC 22169</strain>
    </source>
</reference>